<gene>
    <name evidence="2" type="ORF">Cspa_c15960</name>
</gene>
<reference evidence="2 3" key="1">
    <citation type="submission" date="2013-02" db="EMBL/GenBank/DDBJ databases">
        <title>Genome sequence of Clostridium saccharoperbutylacetonicum N1-4(HMT).</title>
        <authorList>
            <person name="Poehlein A."/>
            <person name="Daniel R."/>
        </authorList>
    </citation>
    <scope>NUCLEOTIDE SEQUENCE [LARGE SCALE GENOMIC DNA]</scope>
    <source>
        <strain evidence="3">N1-4(HMT)</strain>
    </source>
</reference>
<dbReference type="RefSeq" id="WP_015391688.1">
    <property type="nucleotide sequence ID" value="NZ_AOIF01000129.1"/>
</dbReference>
<accession>M1MKM5</accession>
<dbReference type="PANTHER" id="PTHR33295">
    <property type="entry name" value="ATPASE"/>
    <property type="match status" value="1"/>
</dbReference>
<keyword evidence="3" id="KW-1185">Reference proteome</keyword>
<feature type="domain" description="AAA+ ATPase" evidence="1">
    <location>
        <begin position="24"/>
        <end position="166"/>
    </location>
</feature>
<evidence type="ECO:0000313" key="3">
    <source>
        <dbReference type="Proteomes" id="UP000011728"/>
    </source>
</evidence>
<organism evidence="2 3">
    <name type="scientific">Clostridium saccharoperbutylacetonicum N1-4(HMT)</name>
    <dbReference type="NCBI Taxonomy" id="931276"/>
    <lineage>
        <taxon>Bacteria</taxon>
        <taxon>Bacillati</taxon>
        <taxon>Bacillota</taxon>
        <taxon>Clostridia</taxon>
        <taxon>Eubacteriales</taxon>
        <taxon>Clostridiaceae</taxon>
        <taxon>Clostridium</taxon>
    </lineage>
</organism>
<dbReference type="Proteomes" id="UP000011728">
    <property type="component" value="Chromosome"/>
</dbReference>
<dbReference type="eggNOG" id="COG1373">
    <property type="taxonomic scope" value="Bacteria"/>
</dbReference>
<dbReference type="Pfam" id="PF13635">
    <property type="entry name" value="DUF4143"/>
    <property type="match status" value="1"/>
</dbReference>
<name>M1MKM5_9CLOT</name>
<dbReference type="OrthoDB" id="9801806at2"/>
<dbReference type="HOGENOM" id="CLU_047370_0_0_9"/>
<dbReference type="PANTHER" id="PTHR33295:SF7">
    <property type="entry name" value="ATPASE"/>
    <property type="match status" value="1"/>
</dbReference>
<dbReference type="AlphaFoldDB" id="M1MKM5"/>
<dbReference type="InterPro" id="IPR025420">
    <property type="entry name" value="DUF4143"/>
</dbReference>
<dbReference type="InterPro" id="IPR027417">
    <property type="entry name" value="P-loop_NTPase"/>
</dbReference>
<dbReference type="InterPro" id="IPR041682">
    <property type="entry name" value="AAA_14"/>
</dbReference>
<sequence>MQEGSIYLKRDAYNKLLEWKNNHTNKVLLVEGARQVGKTYLVKKFANENYKDVIYINLLEESGEDLLSIYNKIKDERSSGILDRENTNSLKEMFKRFSKKFIDNKECVIIIDEIQEEYKIYNMIRQFAREFEAHFIMTGSYLGRVVMKKEFWSPMGDVDFLEIKPLSFVEFINAINLSEVYEALDLFGKSEKNNYELIYSKYKDYCIVGGYPEVVCEYLNGGVDNLEGLFEKLLRIFCEESARYFDGDILTARMFEDCINAIIQMLANNKKGFSSGSYTEELQQIIVKQYSSNINKENCNRILQWFHTSKFVKDCDKLVEFDFTNIKKRQRYFLSDIGMANYVLNKSNILLSESNGVLNETFVYQCLVDKIPTVPMFAVYGDGELDFVYRNRENAYVYGIEVKAGKNSGKTITKSLNNGKINFAIYLKGLTEGGVANKIYTIPIYLFPRFEFKDIKNI</sequence>
<dbReference type="SMART" id="SM00382">
    <property type="entry name" value="AAA"/>
    <property type="match status" value="1"/>
</dbReference>
<dbReference type="Pfam" id="PF13173">
    <property type="entry name" value="AAA_14"/>
    <property type="match status" value="1"/>
</dbReference>
<protein>
    <submittedName>
        <fullName evidence="2">Putative ATPase</fullName>
    </submittedName>
</protein>
<evidence type="ECO:0000313" key="2">
    <source>
        <dbReference type="EMBL" id="AGF55366.1"/>
    </source>
</evidence>
<evidence type="ECO:0000259" key="1">
    <source>
        <dbReference type="SMART" id="SM00382"/>
    </source>
</evidence>
<dbReference type="InterPro" id="IPR003593">
    <property type="entry name" value="AAA+_ATPase"/>
</dbReference>
<dbReference type="Gene3D" id="3.40.50.300">
    <property type="entry name" value="P-loop containing nucleotide triphosphate hydrolases"/>
    <property type="match status" value="1"/>
</dbReference>
<dbReference type="EMBL" id="CP004121">
    <property type="protein sequence ID" value="AGF55366.1"/>
    <property type="molecule type" value="Genomic_DNA"/>
</dbReference>
<dbReference type="KEGG" id="csr:Cspa_c15960"/>
<proteinExistence type="predicted"/>
<dbReference type="PATRIC" id="fig|931276.5.peg.1563"/>
<dbReference type="SUPFAM" id="SSF52540">
    <property type="entry name" value="P-loop containing nucleoside triphosphate hydrolases"/>
    <property type="match status" value="1"/>
</dbReference>